<evidence type="ECO:0000313" key="4">
    <source>
        <dbReference type="Proteomes" id="UP000662814"/>
    </source>
</evidence>
<name>A0ABX6YGI2_9MICO</name>
<protein>
    <submittedName>
        <fullName evidence="3">Uncharacterized protein</fullName>
    </submittedName>
</protein>
<feature type="region of interest" description="Disordered" evidence="1">
    <location>
        <begin position="1"/>
        <end position="33"/>
    </location>
</feature>
<accession>A0ABX6YGI2</accession>
<dbReference type="Proteomes" id="UP000662814">
    <property type="component" value="Chromosome"/>
</dbReference>
<feature type="transmembrane region" description="Helical" evidence="2">
    <location>
        <begin position="155"/>
        <end position="185"/>
    </location>
</feature>
<evidence type="ECO:0000313" key="3">
    <source>
        <dbReference type="EMBL" id="QPZ37790.1"/>
    </source>
</evidence>
<dbReference type="EMBL" id="CP061169">
    <property type="protein sequence ID" value="QPZ37790.1"/>
    <property type="molecule type" value="Genomic_DNA"/>
</dbReference>
<feature type="transmembrane region" description="Helical" evidence="2">
    <location>
        <begin position="197"/>
        <end position="222"/>
    </location>
</feature>
<feature type="transmembrane region" description="Helical" evidence="2">
    <location>
        <begin position="65"/>
        <end position="98"/>
    </location>
</feature>
<keyword evidence="4" id="KW-1185">Reference proteome</keyword>
<feature type="compositionally biased region" description="Pro residues" evidence="1">
    <location>
        <begin position="20"/>
        <end position="31"/>
    </location>
</feature>
<proteinExistence type="predicted"/>
<reference evidence="3 4" key="1">
    <citation type="submission" date="2020-12" db="EMBL/GenBank/DDBJ databases">
        <title>Microbacterium sp. HY060.</title>
        <authorList>
            <person name="Zhou J."/>
        </authorList>
    </citation>
    <scope>NUCLEOTIDE SEQUENCE [LARGE SCALE GENOMIC DNA]</scope>
    <source>
        <strain evidence="3 4">HY60</strain>
    </source>
</reference>
<keyword evidence="2" id="KW-0812">Transmembrane</keyword>
<sequence>MTIQYPSYPNPPQGYGGPAPGGPAPGMPTPGAPYAQQPYQQYRPMSRVRPPLTRTQKRSALWSGAIGFPLMTLGFSIVVTLLGWSAIAGLIAGIAARVENKDEDTLKMLAELEAIRSYWWVFALVLVAGLLIWGAGYGASIGIAKAGHVNKTTGVTWAGLGIASCAGFILMWLGQIIFAIGGFFVALLNTDAAGVNFLIYTGVFLVLSTVVWAIAGALSWWWMAHCMRERHPAQRYGGEPYYV</sequence>
<evidence type="ECO:0000256" key="2">
    <source>
        <dbReference type="SAM" id="Phobius"/>
    </source>
</evidence>
<keyword evidence="2" id="KW-1133">Transmembrane helix</keyword>
<evidence type="ECO:0000256" key="1">
    <source>
        <dbReference type="SAM" id="MobiDB-lite"/>
    </source>
</evidence>
<organism evidence="3 4">
    <name type="scientific">Paramicrobacterium chengjingii</name>
    <dbReference type="NCBI Taxonomy" id="2769067"/>
    <lineage>
        <taxon>Bacteria</taxon>
        <taxon>Bacillati</taxon>
        <taxon>Actinomycetota</taxon>
        <taxon>Actinomycetes</taxon>
        <taxon>Micrococcales</taxon>
        <taxon>Microbacteriaceae</taxon>
        <taxon>Paramicrobacterium</taxon>
    </lineage>
</organism>
<keyword evidence="2" id="KW-0472">Membrane</keyword>
<gene>
    <name evidence="3" type="ORF">HCR76_13345</name>
</gene>
<dbReference type="RefSeq" id="WP_166990429.1">
    <property type="nucleotide sequence ID" value="NZ_CP061169.1"/>
</dbReference>
<feature type="transmembrane region" description="Helical" evidence="2">
    <location>
        <begin position="118"/>
        <end position="143"/>
    </location>
</feature>